<feature type="signal peptide" evidence="1">
    <location>
        <begin position="1"/>
        <end position="20"/>
    </location>
</feature>
<reference evidence="3 4" key="1">
    <citation type="submission" date="2018-04" db="EMBL/GenBank/DDBJ databases">
        <title>Genomic Encyclopedia of Type Strains, Phase III (KMG-III): the genomes of soil and plant-associated and newly described type strains.</title>
        <authorList>
            <person name="Whitman W."/>
        </authorList>
    </citation>
    <scope>NUCLEOTIDE SEQUENCE [LARGE SCALE GENOMIC DNA]</scope>
    <source>
        <strain evidence="3 4">MA-olki</strain>
    </source>
</reference>
<gene>
    <name evidence="3" type="ORF">C8J25_10957</name>
</gene>
<dbReference type="PROSITE" id="PS51257">
    <property type="entry name" value="PROKAR_LIPOPROTEIN"/>
    <property type="match status" value="1"/>
</dbReference>
<feature type="domain" description="DUF4136" evidence="2">
    <location>
        <begin position="55"/>
        <end position="199"/>
    </location>
</feature>
<evidence type="ECO:0000256" key="1">
    <source>
        <dbReference type="SAM" id="SignalP"/>
    </source>
</evidence>
<dbReference type="EMBL" id="QAYE01000009">
    <property type="protein sequence ID" value="PTW44629.1"/>
    <property type="molecule type" value="Genomic_DNA"/>
</dbReference>
<organism evidence="3 4">
    <name type="scientific">Sphingomonas faeni</name>
    <dbReference type="NCBI Taxonomy" id="185950"/>
    <lineage>
        <taxon>Bacteria</taxon>
        <taxon>Pseudomonadati</taxon>
        <taxon>Pseudomonadota</taxon>
        <taxon>Alphaproteobacteria</taxon>
        <taxon>Sphingomonadales</taxon>
        <taxon>Sphingomonadaceae</taxon>
        <taxon>Sphingomonas</taxon>
    </lineage>
</organism>
<dbReference type="RefSeq" id="WP_056063889.1">
    <property type="nucleotide sequence ID" value="NZ_JAPZPM010000002.1"/>
</dbReference>
<dbReference type="Pfam" id="PF13590">
    <property type="entry name" value="DUF4136"/>
    <property type="match status" value="1"/>
</dbReference>
<name>A0A2T5TZF4_9SPHN</name>
<dbReference type="AlphaFoldDB" id="A0A2T5TZF4"/>
<evidence type="ECO:0000259" key="2">
    <source>
        <dbReference type="Pfam" id="PF13590"/>
    </source>
</evidence>
<feature type="chain" id="PRO_5015742145" evidence="1">
    <location>
        <begin position="21"/>
        <end position="208"/>
    </location>
</feature>
<dbReference type="OrthoDB" id="7428103at2"/>
<evidence type="ECO:0000313" key="4">
    <source>
        <dbReference type="Proteomes" id="UP000244013"/>
    </source>
</evidence>
<comment type="caution">
    <text evidence="3">The sequence shown here is derived from an EMBL/GenBank/DDBJ whole genome shotgun (WGS) entry which is preliminary data.</text>
</comment>
<keyword evidence="1" id="KW-0732">Signal</keyword>
<dbReference type="Proteomes" id="UP000244013">
    <property type="component" value="Unassembled WGS sequence"/>
</dbReference>
<evidence type="ECO:0000313" key="3">
    <source>
        <dbReference type="EMBL" id="PTW44629.1"/>
    </source>
</evidence>
<proteinExistence type="predicted"/>
<protein>
    <submittedName>
        <fullName evidence="3">Uncharacterized protein DUF4136</fullName>
    </submittedName>
</protein>
<accession>A0A2T5TZF4</accession>
<dbReference type="InterPro" id="IPR025411">
    <property type="entry name" value="DUF4136"/>
</dbReference>
<sequence length="208" mass="20782">MAVRSILVLALASASLTACATGPSLPPTEVLRYHLGEPIDRGTIAVQPLTAGGPASIEFKTYAAAVQGQLLQAGYSVPAPGAKPLLVATVGFTRTTQAGPPKQSPISIGIGGGGFSGGGGRRGGGGGVGLGGGVGFPIGGGGSTAILVSELSVTIKRTADQSPVWEGRAQSFADARKEDARTDIQADKLARALFMGFPGESGRTIQVK</sequence>
<dbReference type="GeneID" id="91007240"/>